<keyword evidence="2" id="KW-1185">Reference proteome</keyword>
<evidence type="ECO:0000313" key="1">
    <source>
        <dbReference type="EMBL" id="KYQ54087.1"/>
    </source>
</evidence>
<dbReference type="EMBL" id="KQ982588">
    <property type="protein sequence ID" value="KYQ54087.1"/>
    <property type="molecule type" value="Genomic_DNA"/>
</dbReference>
<organism evidence="1 2">
    <name type="scientific">Mycetomoellerius zeteki</name>
    <dbReference type="NCBI Taxonomy" id="64791"/>
    <lineage>
        <taxon>Eukaryota</taxon>
        <taxon>Metazoa</taxon>
        <taxon>Ecdysozoa</taxon>
        <taxon>Arthropoda</taxon>
        <taxon>Hexapoda</taxon>
        <taxon>Insecta</taxon>
        <taxon>Pterygota</taxon>
        <taxon>Neoptera</taxon>
        <taxon>Endopterygota</taxon>
        <taxon>Hymenoptera</taxon>
        <taxon>Apocrita</taxon>
        <taxon>Aculeata</taxon>
        <taxon>Formicoidea</taxon>
        <taxon>Formicidae</taxon>
        <taxon>Myrmicinae</taxon>
        <taxon>Mycetomoellerius</taxon>
    </lineage>
</organism>
<protein>
    <submittedName>
        <fullName evidence="1">Uncharacterized protein</fullName>
    </submittedName>
</protein>
<name>A0A151X113_9HYME</name>
<reference evidence="1 2" key="1">
    <citation type="submission" date="2015-09" db="EMBL/GenBank/DDBJ databases">
        <title>Trachymyrmex zeteki WGS genome.</title>
        <authorList>
            <person name="Nygaard S."/>
            <person name="Hu H."/>
            <person name="Boomsma J."/>
            <person name="Zhang G."/>
        </authorList>
    </citation>
    <scope>NUCLEOTIDE SEQUENCE [LARGE SCALE GENOMIC DNA]</scope>
    <source>
        <strain evidence="1">Tzet28-1</strain>
        <tissue evidence="1">Whole body</tissue>
    </source>
</reference>
<dbReference type="Proteomes" id="UP000075809">
    <property type="component" value="Unassembled WGS sequence"/>
</dbReference>
<sequence>MDDVDSYPDAGYGPDVRSSSIGAYDHLLLAMGQHPDLGLMCHAKRRTAMWRATLPTTLCTSTFTCAAALIDARLCINTQPFCFSAPKASDHTGYRVVSLVPTEAARVPIMADLDSGSIVSASGMRREDEWSLATGLALTKYDHGEVYRAKDPMQCVFTYGARVCRVNAPRAVRRTGKRRQLFVLIIRDKEKASLGGEDMRNDDVMDDRNAEAPRQTTICEACCYPSNMSTVFFVNATGKGSEDGGGSWWTPSRPPRGLKRNFVAGLRDA</sequence>
<proteinExistence type="predicted"/>
<dbReference type="AlphaFoldDB" id="A0A151X113"/>
<accession>A0A151X113</accession>
<evidence type="ECO:0000313" key="2">
    <source>
        <dbReference type="Proteomes" id="UP000075809"/>
    </source>
</evidence>
<gene>
    <name evidence="1" type="ORF">ALC60_06959</name>
</gene>